<evidence type="ECO:0000256" key="1">
    <source>
        <dbReference type="ARBA" id="ARBA00009009"/>
    </source>
</evidence>
<protein>
    <recommendedName>
        <fullName evidence="3">Beta-lactamase-related domain-containing protein</fullName>
    </recommendedName>
</protein>
<organism evidence="4 5">
    <name type="scientific">Laccaria amethystina LaAM-08-1</name>
    <dbReference type="NCBI Taxonomy" id="1095629"/>
    <lineage>
        <taxon>Eukaryota</taxon>
        <taxon>Fungi</taxon>
        <taxon>Dikarya</taxon>
        <taxon>Basidiomycota</taxon>
        <taxon>Agaricomycotina</taxon>
        <taxon>Agaricomycetes</taxon>
        <taxon>Agaricomycetidae</taxon>
        <taxon>Agaricales</taxon>
        <taxon>Agaricineae</taxon>
        <taxon>Hydnangiaceae</taxon>
        <taxon>Laccaria</taxon>
    </lineage>
</organism>
<dbReference type="PANTHER" id="PTHR43283">
    <property type="entry name" value="BETA-LACTAMASE-RELATED"/>
    <property type="match status" value="1"/>
</dbReference>
<reference evidence="5" key="2">
    <citation type="submission" date="2015-01" db="EMBL/GenBank/DDBJ databases">
        <title>Evolutionary Origins and Diversification of the Mycorrhizal Mutualists.</title>
        <authorList>
            <consortium name="DOE Joint Genome Institute"/>
            <consortium name="Mycorrhizal Genomics Consortium"/>
            <person name="Kohler A."/>
            <person name="Kuo A."/>
            <person name="Nagy L.G."/>
            <person name="Floudas D."/>
            <person name="Copeland A."/>
            <person name="Barry K.W."/>
            <person name="Cichocki N."/>
            <person name="Veneault-Fourrey C."/>
            <person name="LaButti K."/>
            <person name="Lindquist E.A."/>
            <person name="Lipzen A."/>
            <person name="Lundell T."/>
            <person name="Morin E."/>
            <person name="Murat C."/>
            <person name="Riley R."/>
            <person name="Ohm R."/>
            <person name="Sun H."/>
            <person name="Tunlid A."/>
            <person name="Henrissat B."/>
            <person name="Grigoriev I.V."/>
            <person name="Hibbett D.S."/>
            <person name="Martin F."/>
        </authorList>
    </citation>
    <scope>NUCLEOTIDE SEQUENCE [LARGE SCALE GENOMIC DNA]</scope>
    <source>
        <strain evidence="5">LaAM-08-1</strain>
    </source>
</reference>
<evidence type="ECO:0000259" key="3">
    <source>
        <dbReference type="Pfam" id="PF00144"/>
    </source>
</evidence>
<dbReference type="Proteomes" id="UP000054477">
    <property type="component" value="Unassembled WGS sequence"/>
</dbReference>
<accession>A0A0C9X7L8</accession>
<keyword evidence="5" id="KW-1185">Reference proteome</keyword>
<sequence>MESCISAAQERASLTILQVEKSHQTASSGSIAALKLVEQGKLSLDTPISNYIPELKELGVVSSSEPLTSKPAKTTITLMHVLNHSSGLYYKYESSDPPYTIPAPYTIPQDGELDDVFKNFYDKIKKESLSIPLACEPGTSFSYGWSSDIVGYVVEKVSGHTLEEYCKENIFEPLGMKLTSFYLTPELREVAVPLAFRDANGKLLRFTGQTPLIEQDPSKVQLHFGGMGLYASLRDYLTLLRHVLQIQAGRPVLDPILKTDTVNSFFVPTLTEEGAKSAISIMKLPAISHSTALGVTTEDWPGKRRKGSGFWGGWAGTEHFLDPTTGVAVVFGTQLCSPGDPEEKKLWAEFEEVLYAGLED</sequence>
<dbReference type="STRING" id="1095629.A0A0C9X7L8"/>
<dbReference type="HOGENOM" id="CLU_020027_11_1_1"/>
<dbReference type="Gene3D" id="3.40.710.10">
    <property type="entry name" value="DD-peptidase/beta-lactamase superfamily"/>
    <property type="match status" value="1"/>
</dbReference>
<keyword evidence="2" id="KW-0378">Hydrolase</keyword>
<dbReference type="PANTHER" id="PTHR43283:SF17">
    <property type="entry name" value="(LOVD), PUTATIVE (AFU_ORTHOLOGUE AFUA_5G00920)-RELATED"/>
    <property type="match status" value="1"/>
</dbReference>
<reference evidence="4 5" key="1">
    <citation type="submission" date="2014-04" db="EMBL/GenBank/DDBJ databases">
        <authorList>
            <consortium name="DOE Joint Genome Institute"/>
            <person name="Kuo A."/>
            <person name="Kohler A."/>
            <person name="Nagy L.G."/>
            <person name="Floudas D."/>
            <person name="Copeland A."/>
            <person name="Barry K.W."/>
            <person name="Cichocki N."/>
            <person name="Veneault-Fourrey C."/>
            <person name="LaButti K."/>
            <person name="Lindquist E.A."/>
            <person name="Lipzen A."/>
            <person name="Lundell T."/>
            <person name="Morin E."/>
            <person name="Murat C."/>
            <person name="Sun H."/>
            <person name="Tunlid A."/>
            <person name="Henrissat B."/>
            <person name="Grigoriev I.V."/>
            <person name="Hibbett D.S."/>
            <person name="Martin F."/>
            <person name="Nordberg H.P."/>
            <person name="Cantor M.N."/>
            <person name="Hua S.X."/>
        </authorList>
    </citation>
    <scope>NUCLEOTIDE SEQUENCE [LARGE SCALE GENOMIC DNA]</scope>
    <source>
        <strain evidence="4 5">LaAM-08-1</strain>
    </source>
</reference>
<comment type="similarity">
    <text evidence="1">Belongs to the class-A beta-lactamase family.</text>
</comment>
<gene>
    <name evidence="4" type="ORF">K443DRAFT_132498</name>
</gene>
<dbReference type="InterPro" id="IPR050789">
    <property type="entry name" value="Diverse_Enzym_Activities"/>
</dbReference>
<proteinExistence type="inferred from homology"/>
<dbReference type="OrthoDB" id="428260at2759"/>
<dbReference type="InterPro" id="IPR012338">
    <property type="entry name" value="Beta-lactam/transpept-like"/>
</dbReference>
<dbReference type="AlphaFoldDB" id="A0A0C9X7L8"/>
<name>A0A0C9X7L8_9AGAR</name>
<dbReference type="InterPro" id="IPR001466">
    <property type="entry name" value="Beta-lactam-related"/>
</dbReference>
<evidence type="ECO:0000256" key="2">
    <source>
        <dbReference type="ARBA" id="ARBA00022801"/>
    </source>
</evidence>
<evidence type="ECO:0000313" key="5">
    <source>
        <dbReference type="Proteomes" id="UP000054477"/>
    </source>
</evidence>
<evidence type="ECO:0000313" key="4">
    <source>
        <dbReference type="EMBL" id="KIK01016.1"/>
    </source>
</evidence>
<dbReference type="GO" id="GO:0016787">
    <property type="term" value="F:hydrolase activity"/>
    <property type="evidence" value="ECO:0007669"/>
    <property type="project" value="UniProtKB-KW"/>
</dbReference>
<dbReference type="Pfam" id="PF00144">
    <property type="entry name" value="Beta-lactamase"/>
    <property type="match status" value="1"/>
</dbReference>
<dbReference type="EMBL" id="KN838614">
    <property type="protein sequence ID" value="KIK01016.1"/>
    <property type="molecule type" value="Genomic_DNA"/>
</dbReference>
<dbReference type="SUPFAM" id="SSF56601">
    <property type="entry name" value="beta-lactamase/transpeptidase-like"/>
    <property type="match status" value="1"/>
</dbReference>
<feature type="domain" description="Beta-lactamase-related" evidence="3">
    <location>
        <begin position="30"/>
        <end position="343"/>
    </location>
</feature>